<evidence type="ECO:0000313" key="1">
    <source>
        <dbReference type="EMBL" id="SCG37585.1"/>
    </source>
</evidence>
<dbReference type="InterPro" id="IPR053737">
    <property type="entry name" value="Type_II_TA_Toxin"/>
</dbReference>
<accession>A0A1C5GUX7</accession>
<dbReference type="RefSeq" id="WP_088969020.1">
    <property type="nucleotide sequence ID" value="NZ_JBHLYF010000009.1"/>
</dbReference>
<name>A0A1C5GUX7_9ACTN</name>
<evidence type="ECO:0000313" key="2">
    <source>
        <dbReference type="Proteomes" id="UP000198210"/>
    </source>
</evidence>
<dbReference type="EMBL" id="LT607751">
    <property type="protein sequence ID" value="SCG37585.1"/>
    <property type="molecule type" value="Genomic_DNA"/>
</dbReference>
<dbReference type="Proteomes" id="UP000198210">
    <property type="component" value="Chromosome I"/>
</dbReference>
<reference evidence="1 2" key="1">
    <citation type="submission" date="2016-06" db="EMBL/GenBank/DDBJ databases">
        <authorList>
            <person name="Kjaerup R.B."/>
            <person name="Dalgaard T.S."/>
            <person name="Juul-Madsen H.R."/>
        </authorList>
    </citation>
    <scope>NUCLEOTIDE SEQUENCE [LARGE SCALE GENOMIC DNA]</scope>
    <source>
        <strain evidence="1 2">DSM 45097</strain>
    </source>
</reference>
<proteinExistence type="predicted"/>
<dbReference type="AlphaFoldDB" id="A0A1C5GUX7"/>
<protein>
    <submittedName>
        <fullName evidence="1">Death on curing protein</fullName>
    </submittedName>
</protein>
<organism evidence="1 2">
    <name type="scientific">Micromonospora siamensis</name>
    <dbReference type="NCBI Taxonomy" id="299152"/>
    <lineage>
        <taxon>Bacteria</taxon>
        <taxon>Bacillati</taxon>
        <taxon>Actinomycetota</taxon>
        <taxon>Actinomycetes</taxon>
        <taxon>Micromonosporales</taxon>
        <taxon>Micromonosporaceae</taxon>
        <taxon>Micromonospora</taxon>
    </lineage>
</organism>
<sequence length="128" mass="13953">MTHPWPDAEDLLTLLAEHTGPRSQVRDAGILVAAAGRPHARLIGRAVYPTALDKAAALMHGLMIWRPLDLWNAGLAWAATRVFLSRSGLRLSMPAKERMALTEALTSGEVDSVEELALRLSPYLEMSA</sequence>
<keyword evidence="2" id="KW-1185">Reference proteome</keyword>
<dbReference type="Gene3D" id="1.20.120.1870">
    <property type="entry name" value="Fic/DOC protein, Fido domain"/>
    <property type="match status" value="1"/>
</dbReference>
<gene>
    <name evidence="1" type="ORF">GA0074704_0545</name>
</gene>